<evidence type="ECO:0000259" key="3">
    <source>
        <dbReference type="Pfam" id="PF05065"/>
    </source>
</evidence>
<organism evidence="4">
    <name type="scientific">uncultured Caudovirales phage</name>
    <dbReference type="NCBI Taxonomy" id="2100421"/>
    <lineage>
        <taxon>Viruses</taxon>
        <taxon>Duplodnaviria</taxon>
        <taxon>Heunggongvirae</taxon>
        <taxon>Uroviricota</taxon>
        <taxon>Caudoviricetes</taxon>
        <taxon>Peduoviridae</taxon>
        <taxon>Maltschvirus</taxon>
        <taxon>Maltschvirus maltsch</taxon>
    </lineage>
</organism>
<protein>
    <recommendedName>
        <fullName evidence="3">Phage capsid-like C-terminal domain-containing protein</fullName>
    </recommendedName>
</protein>
<gene>
    <name evidence="4" type="ORF">3S9_5</name>
</gene>
<name>A0A2H4J1Z5_9CAUD</name>
<dbReference type="GO" id="GO:0044423">
    <property type="term" value="C:virion component"/>
    <property type="evidence" value="ECO:0007669"/>
    <property type="project" value="UniProtKB-KW"/>
</dbReference>
<dbReference type="Pfam" id="PF05065">
    <property type="entry name" value="Phage_capsid"/>
    <property type="match status" value="1"/>
</dbReference>
<sequence length="406" mass="45445">MAIDLENREEFQNSQQLLKEFSNMSSKASDEEVKEKYTEYMNAYSEELANAIRKDMKQEQGDNAVLNARNVNRLTNEEKKFYNALVSEDHVNTDTNWKDGELLPETVIDRIFEDIETEHPLLKHITIQRTGLRARVIRSVPEGQVVWGPVFSEIKGQLEASFFEQDVTLGKATAFVVVPKDLKDAGVQWVDRYVRAQIKEAFAVAIEKTAIQGLGAAKNQPVGLMNEINRTNGAVSEKTSAGTLTLADAETSIKEIGNIIKNLSIKEYYDKDGNVKRSKGASVLNNVVIALNPADYIYTGIAFMQLHNGQFVSPVPFNVTFEQSEFVPQGKAVAFDKTRYNFYAGSEVIVREFDQTLALEDMDLYTAKQFLYAEPDDNKTSFVYDVDFSSFGAPTSTDTAATEPTA</sequence>
<dbReference type="NCBIfam" id="TIGR01554">
    <property type="entry name" value="major_cap_HK97"/>
    <property type="match status" value="1"/>
</dbReference>
<dbReference type="InterPro" id="IPR054612">
    <property type="entry name" value="Phage_capsid-like_C"/>
</dbReference>
<keyword evidence="2" id="KW-0946">Virion</keyword>
<dbReference type="EMBL" id="MF417885">
    <property type="protein sequence ID" value="ASN69090.1"/>
    <property type="molecule type" value="Genomic_DNA"/>
</dbReference>
<reference evidence="4" key="1">
    <citation type="submission" date="2017-06" db="EMBL/GenBank/DDBJ databases">
        <title>Novel phages from South African skin metaviromes.</title>
        <authorList>
            <person name="van Zyl L.J."/>
            <person name="Abrahams Y."/>
            <person name="Stander E.A."/>
            <person name="Kirby B.M."/>
            <person name="Clavaud C."/>
            <person name="Farcet C."/>
            <person name="Breton L."/>
            <person name="Trindade M.I."/>
        </authorList>
    </citation>
    <scope>NUCLEOTIDE SEQUENCE</scope>
</reference>
<accession>A0A2H4J1Z5</accession>
<evidence type="ECO:0000256" key="2">
    <source>
        <dbReference type="ARBA" id="ARBA00022844"/>
    </source>
</evidence>
<proteinExistence type="predicted"/>
<evidence type="ECO:0000313" key="4">
    <source>
        <dbReference type="EMBL" id="ASN69090.1"/>
    </source>
</evidence>
<feature type="domain" description="Phage capsid-like C-terminal" evidence="3">
    <location>
        <begin position="101"/>
        <end position="269"/>
    </location>
</feature>
<evidence type="ECO:0000256" key="1">
    <source>
        <dbReference type="ARBA" id="ARBA00004328"/>
    </source>
</evidence>
<dbReference type="SUPFAM" id="SSF56563">
    <property type="entry name" value="Major capsid protein gp5"/>
    <property type="match status" value="1"/>
</dbReference>
<comment type="subcellular location">
    <subcellularLocation>
        <location evidence="1">Virion</location>
    </subcellularLocation>
</comment>
<dbReference type="InterPro" id="IPR024455">
    <property type="entry name" value="Phage_capsid"/>
</dbReference>